<dbReference type="CDD" id="cd12438">
    <property type="entry name" value="RRM_CNOT4"/>
    <property type="match status" value="1"/>
</dbReference>
<dbReference type="InterPro" id="IPR034261">
    <property type="entry name" value="CNOT4_RRM"/>
</dbReference>
<dbReference type="AlphaFoldDB" id="I7MKF6"/>
<dbReference type="GO" id="GO:0016567">
    <property type="term" value="P:protein ubiquitination"/>
    <property type="evidence" value="ECO:0007669"/>
    <property type="project" value="TreeGrafter"/>
</dbReference>
<feature type="compositionally biased region" description="Polar residues" evidence="3">
    <location>
        <begin position="627"/>
        <end position="659"/>
    </location>
</feature>
<dbReference type="GO" id="GO:0003723">
    <property type="term" value="F:RNA binding"/>
    <property type="evidence" value="ECO:0007669"/>
    <property type="project" value="UniProtKB-UniRule"/>
</dbReference>
<feature type="compositionally biased region" description="Basic and acidic residues" evidence="3">
    <location>
        <begin position="858"/>
        <end position="870"/>
    </location>
</feature>
<dbReference type="eggNOG" id="KOG2068">
    <property type="taxonomic scope" value="Eukaryota"/>
</dbReference>
<feature type="compositionally biased region" description="Basic and acidic residues" evidence="3">
    <location>
        <begin position="729"/>
        <end position="740"/>
    </location>
</feature>
<organism evidence="6 7">
    <name type="scientific">Tetrahymena thermophila (strain SB210)</name>
    <dbReference type="NCBI Taxonomy" id="312017"/>
    <lineage>
        <taxon>Eukaryota</taxon>
        <taxon>Sar</taxon>
        <taxon>Alveolata</taxon>
        <taxon>Ciliophora</taxon>
        <taxon>Intramacronucleata</taxon>
        <taxon>Oligohymenophorea</taxon>
        <taxon>Hymenostomatida</taxon>
        <taxon>Tetrahymenina</taxon>
        <taxon>Tetrahymenidae</taxon>
        <taxon>Tetrahymena</taxon>
    </lineage>
</organism>
<dbReference type="PROSITE" id="PS50102">
    <property type="entry name" value="RRM"/>
    <property type="match status" value="1"/>
</dbReference>
<dbReference type="InterPro" id="IPR039780">
    <property type="entry name" value="Mot2"/>
</dbReference>
<dbReference type="GO" id="GO:0004842">
    <property type="term" value="F:ubiquitin-protein transferase activity"/>
    <property type="evidence" value="ECO:0007669"/>
    <property type="project" value="InterPro"/>
</dbReference>
<feature type="region of interest" description="Disordered" evidence="3">
    <location>
        <begin position="1073"/>
        <end position="1092"/>
    </location>
</feature>
<evidence type="ECO:0000259" key="4">
    <source>
        <dbReference type="PROSITE" id="PS50102"/>
    </source>
</evidence>
<dbReference type="Proteomes" id="UP000009168">
    <property type="component" value="Unassembled WGS sequence"/>
</dbReference>
<feature type="compositionally biased region" description="Polar residues" evidence="3">
    <location>
        <begin position="675"/>
        <end position="714"/>
    </location>
</feature>
<evidence type="ECO:0000256" key="2">
    <source>
        <dbReference type="PROSITE-ProRule" id="PRU00723"/>
    </source>
</evidence>
<keyword evidence="7" id="KW-1185">Reference proteome</keyword>
<dbReference type="SMART" id="SM00361">
    <property type="entry name" value="RRM_1"/>
    <property type="match status" value="1"/>
</dbReference>
<evidence type="ECO:0000313" key="6">
    <source>
        <dbReference type="EMBL" id="EAR98337.4"/>
    </source>
</evidence>
<feature type="compositionally biased region" description="Low complexity" evidence="3">
    <location>
        <begin position="557"/>
        <end position="567"/>
    </location>
</feature>
<feature type="compositionally biased region" description="Basic and acidic residues" evidence="3">
    <location>
        <begin position="759"/>
        <end position="769"/>
    </location>
</feature>
<feature type="compositionally biased region" description="Low complexity" evidence="3">
    <location>
        <begin position="660"/>
        <end position="670"/>
    </location>
</feature>
<dbReference type="InterPro" id="IPR012677">
    <property type="entry name" value="Nucleotide-bd_a/b_plait_sf"/>
</dbReference>
<feature type="compositionally biased region" description="Low complexity" evidence="3">
    <location>
        <begin position="716"/>
        <end position="728"/>
    </location>
</feature>
<name>I7MKF6_TETTS</name>
<reference evidence="7" key="1">
    <citation type="journal article" date="2006" name="PLoS Biol.">
        <title>Macronuclear genome sequence of the ciliate Tetrahymena thermophila, a model eukaryote.</title>
        <authorList>
            <person name="Eisen J.A."/>
            <person name="Coyne R.S."/>
            <person name="Wu M."/>
            <person name="Wu D."/>
            <person name="Thiagarajan M."/>
            <person name="Wortman J.R."/>
            <person name="Badger J.H."/>
            <person name="Ren Q."/>
            <person name="Amedeo P."/>
            <person name="Jones K.M."/>
            <person name="Tallon L.J."/>
            <person name="Delcher A.L."/>
            <person name="Salzberg S.L."/>
            <person name="Silva J.C."/>
            <person name="Haas B.J."/>
            <person name="Majoros W.H."/>
            <person name="Farzad M."/>
            <person name="Carlton J.M."/>
            <person name="Smith R.K. Jr."/>
            <person name="Garg J."/>
            <person name="Pearlman R.E."/>
            <person name="Karrer K.M."/>
            <person name="Sun L."/>
            <person name="Manning G."/>
            <person name="Elde N.C."/>
            <person name="Turkewitz A.P."/>
            <person name="Asai D.J."/>
            <person name="Wilkes D.E."/>
            <person name="Wang Y."/>
            <person name="Cai H."/>
            <person name="Collins K."/>
            <person name="Stewart B.A."/>
            <person name="Lee S.R."/>
            <person name="Wilamowska K."/>
            <person name="Weinberg Z."/>
            <person name="Ruzzo W.L."/>
            <person name="Wloga D."/>
            <person name="Gaertig J."/>
            <person name="Frankel J."/>
            <person name="Tsao C.-C."/>
            <person name="Gorovsky M.A."/>
            <person name="Keeling P.J."/>
            <person name="Waller R.F."/>
            <person name="Patron N.J."/>
            <person name="Cherry J.M."/>
            <person name="Stover N.A."/>
            <person name="Krieger C.J."/>
            <person name="del Toro C."/>
            <person name="Ryder H.F."/>
            <person name="Williamson S.C."/>
            <person name="Barbeau R.A."/>
            <person name="Hamilton E.P."/>
            <person name="Orias E."/>
        </authorList>
    </citation>
    <scope>NUCLEOTIDE SEQUENCE [LARGE SCALE GENOMIC DNA]</scope>
    <source>
        <strain evidence="7">SB210</strain>
    </source>
</reference>
<dbReference type="STRING" id="312017.I7MKF6"/>
<dbReference type="GO" id="GO:0008270">
    <property type="term" value="F:zinc ion binding"/>
    <property type="evidence" value="ECO:0007669"/>
    <property type="project" value="UniProtKB-KW"/>
</dbReference>
<keyword evidence="2" id="KW-0479">Metal-binding</keyword>
<gene>
    <name evidence="6" type="ORF">TTHERM_00285680</name>
</gene>
<feature type="domain" description="C3H1-type" evidence="5">
    <location>
        <begin position="125"/>
        <end position="152"/>
    </location>
</feature>
<feature type="compositionally biased region" description="Basic and acidic residues" evidence="3">
    <location>
        <begin position="1075"/>
        <end position="1092"/>
    </location>
</feature>
<sequence length="1122" mass="128931">MSSDKNKGGFKVVNGPKSNQGALISTLSINQANSNQNLQEQRIIQTNLVFLNGLDAKLCKEEVLKKKQYMGQYGNVKKVILKQEGNRDQNSVGVYVSYSSPNEASIAILALDQFELDSKPLRAFYGSTKYCNSFLNGQQCIKKDCPYLHEKAKEHTFYKDQRFYINYKEIALKIVNQKISFYNNYSSVQNPIFPDVMIVLNELKSQLQIPDTLTTAVLKANDSKNSAVIINNITACTWDDDDAMTNEGIQNQNQDQNQNFEIQNQEYIQNQDINITQKDINLFNQNTNQLQHPLFDLKSMNTLNYYKMVEKLDLPFQNPNLYQLLQQPDIQQQLGINQYINRVELDSINYSPNQFYFDDKFQLAENSQTSRFFNDSSKSFKFKNIWGPVGQKKSSLKIENPNNPNYINGLQGNDCIQLPQSNEEDEFSVLNTFILAYNITHSLWIPYVKLQNLTEKIFKKLLVDQQISQFSFNKYMFDNDNWMLEFLENNLFTDEEKEIILSAARSTFKDKNLLYVDIAPQCVDLFTPVVEQKQQLQEVQTIFTLHPNHQKQRKRSSNSLQSTNHSSMGGELADLEESKHNEENSQLIKSNIFPQSSNQSKTSKTKLNNNAQSSSSDAPKKAEEKQQSVQNINKPIKSSSITSQPSNLSSSIVKNEFQIQKQSSNQNSQKLELNKSASQQSSKNINSTVNQQVKTIQKTTQNPASNTANTNKVNGTKVVSSSTSQQETQIKKQESEKEKNEQDEEFVSIQPKGGAIKLELADKKKERVDNNMFTFLENEQEEDEDKDKDKEEQQKQKNDNTTKKQKTKVKQAEKPEKKTSKKMNSKQLEQQQLKEEKKKRQEEYQLLNEQLNLIKQEKEKNKQKQQEQKQEQMQQQQKKKQKEQEKEQQQQAQADKSQILNPLINGGCLKFNCNSINCHEISGQQILVQNGEIQIPQIKQSTFDKKRKKRQESSLNSIDIQKQISNLMSIDPKAFQFQNQNRLVNQQLAFHAEASVTNINVTKEGINISANITKSTQQGLLPPEITKNASKIQMPNNIVVRFDNVDNTNKTSTIQNTISTNVPIDSKLNYRSSKSKNEKNLANKKKEEKQVQYESKVYHSDLISEQAVYKGTPEVGINDDNE</sequence>
<dbReference type="PANTHER" id="PTHR12603:SF0">
    <property type="entry name" value="CCR4-NOT TRANSCRIPTION COMPLEX SUBUNIT 4"/>
    <property type="match status" value="1"/>
</dbReference>
<feature type="region of interest" description="Disordered" evidence="3">
    <location>
        <begin position="547"/>
        <end position="841"/>
    </location>
</feature>
<feature type="compositionally biased region" description="Polar residues" evidence="3">
    <location>
        <begin position="584"/>
        <end position="594"/>
    </location>
</feature>
<dbReference type="PANTHER" id="PTHR12603">
    <property type="entry name" value="CCR4-NOT TRANSCRIPTION COMPLEX RELATED"/>
    <property type="match status" value="1"/>
</dbReference>
<dbReference type="Gene3D" id="3.30.70.330">
    <property type="match status" value="1"/>
</dbReference>
<protein>
    <submittedName>
        <fullName evidence="6">RNA recognition motif protein, putative</fullName>
    </submittedName>
</protein>
<feature type="domain" description="RRM" evidence="4">
    <location>
        <begin position="47"/>
        <end position="128"/>
    </location>
</feature>
<evidence type="ECO:0000256" key="1">
    <source>
        <dbReference type="PROSITE-ProRule" id="PRU00176"/>
    </source>
</evidence>
<keyword evidence="2" id="KW-0863">Zinc-finger</keyword>
<evidence type="ECO:0000259" key="5">
    <source>
        <dbReference type="PROSITE" id="PS50103"/>
    </source>
</evidence>
<dbReference type="InterPro" id="IPR003954">
    <property type="entry name" value="RRM_euk-type"/>
</dbReference>
<dbReference type="InterPro" id="IPR000571">
    <property type="entry name" value="Znf_CCCH"/>
</dbReference>
<dbReference type="KEGG" id="tet:TTHERM_00285680"/>
<feature type="region of interest" description="Disordered" evidence="3">
    <location>
        <begin position="858"/>
        <end position="894"/>
    </location>
</feature>
<dbReference type="PROSITE" id="PS50103">
    <property type="entry name" value="ZF_C3H1"/>
    <property type="match status" value="1"/>
</dbReference>
<dbReference type="GO" id="GO:0030014">
    <property type="term" value="C:CCR4-NOT complex"/>
    <property type="evidence" value="ECO:0007669"/>
    <property type="project" value="InterPro"/>
</dbReference>
<evidence type="ECO:0000313" key="7">
    <source>
        <dbReference type="Proteomes" id="UP000009168"/>
    </source>
</evidence>
<feature type="zinc finger region" description="C3H1-type" evidence="2">
    <location>
        <begin position="125"/>
        <end position="152"/>
    </location>
</feature>
<keyword evidence="1" id="KW-0694">RNA-binding</keyword>
<evidence type="ECO:0000256" key="3">
    <source>
        <dbReference type="SAM" id="MobiDB-lite"/>
    </source>
</evidence>
<dbReference type="InterPro" id="IPR000504">
    <property type="entry name" value="RRM_dom"/>
</dbReference>
<dbReference type="InterPro" id="IPR035979">
    <property type="entry name" value="RBD_domain_sf"/>
</dbReference>
<dbReference type="RefSeq" id="XP_001018582.4">
    <property type="nucleotide sequence ID" value="XM_001018582.4"/>
</dbReference>
<feature type="compositionally biased region" description="Basic and acidic residues" evidence="3">
    <location>
        <begin position="787"/>
        <end position="802"/>
    </location>
</feature>
<feature type="compositionally biased region" description="Low complexity" evidence="3">
    <location>
        <begin position="595"/>
        <end position="610"/>
    </location>
</feature>
<feature type="compositionally biased region" description="Basic and acidic residues" evidence="3">
    <location>
        <begin position="832"/>
        <end position="841"/>
    </location>
</feature>
<proteinExistence type="predicted"/>
<dbReference type="GeneID" id="7839495"/>
<keyword evidence="2" id="KW-0862">Zinc</keyword>
<accession>I7MKF6</accession>
<dbReference type="SUPFAM" id="SSF54928">
    <property type="entry name" value="RNA-binding domain, RBD"/>
    <property type="match status" value="1"/>
</dbReference>
<dbReference type="OrthoDB" id="1923159at2759"/>
<dbReference type="EMBL" id="GG662651">
    <property type="protein sequence ID" value="EAR98337.4"/>
    <property type="molecule type" value="Genomic_DNA"/>
</dbReference>
<dbReference type="InParanoid" id="I7MKF6"/>